<evidence type="ECO:0000313" key="3">
    <source>
        <dbReference type="EMBL" id="CAI5452830.1"/>
    </source>
</evidence>
<dbReference type="GO" id="GO:0004620">
    <property type="term" value="F:phospholipase activity"/>
    <property type="evidence" value="ECO:0007669"/>
    <property type="project" value="InterPro"/>
</dbReference>
<name>A0A9P1N6C1_9PELO</name>
<dbReference type="Proteomes" id="UP001152747">
    <property type="component" value="Unassembled WGS sequence"/>
</dbReference>
<dbReference type="PANTHER" id="PTHR21325">
    <property type="entry name" value="PHOSPHOLIPASE B, PLB1"/>
    <property type="match status" value="1"/>
</dbReference>
<keyword evidence="1" id="KW-0472">Membrane</keyword>
<keyword evidence="4" id="KW-1185">Reference proteome</keyword>
<reference evidence="3" key="1">
    <citation type="submission" date="2022-11" db="EMBL/GenBank/DDBJ databases">
        <authorList>
            <person name="Kikuchi T."/>
        </authorList>
    </citation>
    <scope>NUCLEOTIDE SEQUENCE</scope>
    <source>
        <strain evidence="3">PS1010</strain>
    </source>
</reference>
<feature type="signal peptide" evidence="2">
    <location>
        <begin position="1"/>
        <end position="20"/>
    </location>
</feature>
<comment type="caution">
    <text evidence="3">The sequence shown here is derived from an EMBL/GenBank/DDBJ whole genome shotgun (WGS) entry which is preliminary data.</text>
</comment>
<evidence type="ECO:0000256" key="1">
    <source>
        <dbReference type="SAM" id="Phobius"/>
    </source>
</evidence>
<dbReference type="EMBL" id="CANHGI010000005">
    <property type="protein sequence ID" value="CAI5452830.1"/>
    <property type="molecule type" value="Genomic_DNA"/>
</dbReference>
<evidence type="ECO:0000313" key="4">
    <source>
        <dbReference type="Proteomes" id="UP001152747"/>
    </source>
</evidence>
<organism evidence="3 4">
    <name type="scientific">Caenorhabditis angaria</name>
    <dbReference type="NCBI Taxonomy" id="860376"/>
    <lineage>
        <taxon>Eukaryota</taxon>
        <taxon>Metazoa</taxon>
        <taxon>Ecdysozoa</taxon>
        <taxon>Nematoda</taxon>
        <taxon>Chromadorea</taxon>
        <taxon>Rhabditida</taxon>
        <taxon>Rhabditina</taxon>
        <taxon>Rhabditomorpha</taxon>
        <taxon>Rhabditoidea</taxon>
        <taxon>Rhabditidae</taxon>
        <taxon>Peloderinae</taxon>
        <taxon>Caenorhabditis</taxon>
    </lineage>
</organism>
<sequence length="430" mass="48705">MKKPLLFLFLILLFILKIRSEDSDFNDNIRLEEKLTVDREFYDQWMQLISLQNEQLLEQQLDYPLDYVLTDLSTCPRHQVTAAEDADSLRAEHLQIYAEIGQLSSYCPSNYTLLKKGVLGSCRQRSSSMTLPSIQKMLQLRGANLTTIESNSLLDSLAEQAKDIAQTIKNIPGQENVWKMIMILATIQDGTASETGQTAVEVLAAIEELETLLPSKTFVVVLRTSGSGIWRDASHQSQACHEQLAKWKVHNKFNYNSVWDQVEKIVDKNYKKTTFNVEVLPLFKDPALTNLPEEMDLSVLGYDCAHFSERGLSLLHLAIWNSLITRKNARISQFRPNASPVLCPDPSCPFFRTAKNTDMCIWVPQIEFTIPPIASRLIVIAVLILTVILASIILLFVCHSRRIANEKRGLPRKAFGASFSSIKFIDEDVV</sequence>
<dbReference type="PANTHER" id="PTHR21325:SF28">
    <property type="entry name" value="SGNH DOMAIN-CONTAINING PROTEIN"/>
    <property type="match status" value="1"/>
</dbReference>
<keyword evidence="1" id="KW-1133">Transmembrane helix</keyword>
<evidence type="ECO:0000256" key="2">
    <source>
        <dbReference type="SAM" id="SignalP"/>
    </source>
</evidence>
<accession>A0A9P1N6C1</accession>
<protein>
    <recommendedName>
        <fullName evidence="5">Phospholipase B1, membrane-associated</fullName>
    </recommendedName>
</protein>
<feature type="chain" id="PRO_5040478244" description="Phospholipase B1, membrane-associated" evidence="2">
    <location>
        <begin position="21"/>
        <end position="430"/>
    </location>
</feature>
<keyword evidence="2" id="KW-0732">Signal</keyword>
<keyword evidence="1" id="KW-0812">Transmembrane</keyword>
<dbReference type="OrthoDB" id="5804615at2759"/>
<dbReference type="InterPro" id="IPR038885">
    <property type="entry name" value="PLB1"/>
</dbReference>
<evidence type="ECO:0008006" key="5">
    <source>
        <dbReference type="Google" id="ProtNLM"/>
    </source>
</evidence>
<proteinExistence type="predicted"/>
<dbReference type="GO" id="GO:0006644">
    <property type="term" value="P:phospholipid metabolic process"/>
    <property type="evidence" value="ECO:0007669"/>
    <property type="project" value="TreeGrafter"/>
</dbReference>
<gene>
    <name evidence="3" type="ORF">CAMP_LOCUS15467</name>
</gene>
<feature type="transmembrane region" description="Helical" evidence="1">
    <location>
        <begin position="377"/>
        <end position="398"/>
    </location>
</feature>
<dbReference type="AlphaFoldDB" id="A0A9P1N6C1"/>